<organism evidence="1 2">
    <name type="scientific">Paraconexibacter antarcticus</name>
    <dbReference type="NCBI Taxonomy" id="2949664"/>
    <lineage>
        <taxon>Bacteria</taxon>
        <taxon>Bacillati</taxon>
        <taxon>Actinomycetota</taxon>
        <taxon>Thermoleophilia</taxon>
        <taxon>Solirubrobacterales</taxon>
        <taxon>Paraconexibacteraceae</taxon>
        <taxon>Paraconexibacter</taxon>
    </lineage>
</organism>
<reference evidence="1 2" key="1">
    <citation type="submission" date="2022-06" db="EMBL/GenBank/DDBJ databases">
        <title>Paraconexibacter antarcticus.</title>
        <authorList>
            <person name="Kim C.S."/>
        </authorList>
    </citation>
    <scope>NUCLEOTIDE SEQUENCE [LARGE SCALE GENOMIC DNA]</scope>
    <source>
        <strain evidence="1 2">02-257</strain>
    </source>
</reference>
<proteinExistence type="predicted"/>
<dbReference type="Proteomes" id="UP001056035">
    <property type="component" value="Chromosome"/>
</dbReference>
<protein>
    <submittedName>
        <fullName evidence="1">Uncharacterized protein</fullName>
    </submittedName>
</protein>
<accession>A0ABY5E1S0</accession>
<dbReference type="EMBL" id="CP098502">
    <property type="protein sequence ID" value="UTI66774.1"/>
    <property type="molecule type" value="Genomic_DNA"/>
</dbReference>
<name>A0ABY5E1S0_9ACTN</name>
<evidence type="ECO:0000313" key="2">
    <source>
        <dbReference type="Proteomes" id="UP001056035"/>
    </source>
</evidence>
<evidence type="ECO:0000313" key="1">
    <source>
        <dbReference type="EMBL" id="UTI66774.1"/>
    </source>
</evidence>
<sequence>MDPIDLPSGIRALGPDAVARLQTLVGQAEQRQADEAEAALQTALQLVPWPVRGIVRKVLLG</sequence>
<dbReference type="RefSeq" id="WP_254573437.1">
    <property type="nucleotide sequence ID" value="NZ_CP098502.1"/>
</dbReference>
<keyword evidence="2" id="KW-1185">Reference proteome</keyword>
<gene>
    <name evidence="1" type="ORF">NBH00_11330</name>
</gene>